<dbReference type="PANTHER" id="PTHR35037">
    <property type="entry name" value="C-TERMINAL REGION OF AIDA-LIKE PROTEIN"/>
    <property type="match status" value="1"/>
</dbReference>
<dbReference type="PANTHER" id="PTHR35037:SF3">
    <property type="entry name" value="C-TERMINAL REGION OF AIDA-LIKE PROTEIN"/>
    <property type="match status" value="1"/>
</dbReference>
<keyword evidence="3" id="KW-1185">Reference proteome</keyword>
<gene>
    <name evidence="2" type="ordered locus">Acin_1465</name>
</gene>
<dbReference type="EMBL" id="CP003058">
    <property type="protein sequence ID" value="AEQ22685.1"/>
    <property type="molecule type" value="Genomic_DNA"/>
</dbReference>
<dbReference type="PATRIC" id="fig|568816.4.peg.1424"/>
<dbReference type="InterPro" id="IPR005546">
    <property type="entry name" value="Autotransporte_beta"/>
</dbReference>
<dbReference type="Pfam" id="PF03797">
    <property type="entry name" value="Autotransporter"/>
    <property type="match status" value="1"/>
</dbReference>
<dbReference type="InParanoid" id="G4Q2M9"/>
<name>G4Q2M9_ACIIR</name>
<dbReference type="PRINTS" id="PR01484">
    <property type="entry name" value="PRTACTNFAMLY"/>
</dbReference>
<dbReference type="NCBIfam" id="TIGR01414">
    <property type="entry name" value="autotrans_barl"/>
    <property type="match status" value="1"/>
</dbReference>
<sequence length="193" mass="22154">MAFYATQIGNKGHYLDLVTKVGYLSSNYQTTYGDSADFDNWAFSAGAEYGRKKALGNEWFVEPQAQLTYYFLKGDNYTTKNGATVNQDNTDNLVGRLGAVLTKEYDKETKNPKRFYVKASVQHDFLGGRSQHLQQNGMSYYDSNDFRDTWYTVGIGTNVHSDDKYAFYFDAEKNFGADFKSKYRVKVGLRYEF</sequence>
<dbReference type="InterPro" id="IPR036709">
    <property type="entry name" value="Autotransporte_beta_dom_sf"/>
</dbReference>
<accession>G4Q2M9</accession>
<dbReference type="STRING" id="568816.Acin_1465"/>
<dbReference type="InterPro" id="IPR006315">
    <property type="entry name" value="OM_autotransptr_brl_dom"/>
</dbReference>
<dbReference type="InterPro" id="IPR051551">
    <property type="entry name" value="Autotransporter_adhesion"/>
</dbReference>
<evidence type="ECO:0000313" key="2">
    <source>
        <dbReference type="EMBL" id="AEQ22685.1"/>
    </source>
</evidence>
<dbReference type="AlphaFoldDB" id="G4Q2M9"/>
<proteinExistence type="predicted"/>
<dbReference type="InterPro" id="IPR003991">
    <property type="entry name" value="Pertactin_virulence_factor"/>
</dbReference>
<dbReference type="eggNOG" id="COG3468">
    <property type="taxonomic scope" value="Bacteria"/>
</dbReference>
<dbReference type="SUPFAM" id="SSF103515">
    <property type="entry name" value="Autotransporter"/>
    <property type="match status" value="1"/>
</dbReference>
<evidence type="ECO:0000259" key="1">
    <source>
        <dbReference type="PROSITE" id="PS51208"/>
    </source>
</evidence>
<feature type="domain" description="Autotransporter" evidence="1">
    <location>
        <begin position="1"/>
        <end position="193"/>
    </location>
</feature>
<dbReference type="KEGG" id="ain:Acin_1465"/>
<reference evidence="2 3" key="1">
    <citation type="journal article" date="2011" name="J. Bacteriol.">
        <title>Complete genome sequence of Acidaminococcus intestini RYC-MR95, a Gram-negative bacterium from the phylum Firmicutes.</title>
        <authorList>
            <person name="D'Auria G."/>
            <person name="Galan J.C."/>
            <person name="Rodriguez-Alcayna M."/>
            <person name="Moya A."/>
            <person name="Baquero F."/>
            <person name="Latorre A."/>
        </authorList>
    </citation>
    <scope>NUCLEOTIDE SEQUENCE [LARGE SCALE GENOMIC DNA]</scope>
    <source>
        <strain evidence="2 3">RyC-MR95</strain>
    </source>
</reference>
<dbReference type="Proteomes" id="UP000007093">
    <property type="component" value="Chromosome"/>
</dbReference>
<dbReference type="GO" id="GO:0019867">
    <property type="term" value="C:outer membrane"/>
    <property type="evidence" value="ECO:0007669"/>
    <property type="project" value="InterPro"/>
</dbReference>
<dbReference type="PROSITE" id="PS51208">
    <property type="entry name" value="AUTOTRANSPORTER"/>
    <property type="match status" value="1"/>
</dbReference>
<dbReference type="Gene3D" id="2.40.128.130">
    <property type="entry name" value="Autotransporter beta-domain"/>
    <property type="match status" value="1"/>
</dbReference>
<dbReference type="HOGENOM" id="CLU_121287_0_0_9"/>
<evidence type="ECO:0000313" key="3">
    <source>
        <dbReference type="Proteomes" id="UP000007093"/>
    </source>
</evidence>
<protein>
    <submittedName>
        <fullName evidence="2">Autotransporter</fullName>
    </submittedName>
</protein>
<organism evidence="2 3">
    <name type="scientific">Acidaminococcus intestini (strain RyC-MR95)</name>
    <dbReference type="NCBI Taxonomy" id="568816"/>
    <lineage>
        <taxon>Bacteria</taxon>
        <taxon>Bacillati</taxon>
        <taxon>Bacillota</taxon>
        <taxon>Negativicutes</taxon>
        <taxon>Acidaminococcales</taxon>
        <taxon>Acidaminococcaceae</taxon>
        <taxon>Acidaminococcus</taxon>
    </lineage>
</organism>